<feature type="region of interest" description="Disordered" evidence="2">
    <location>
        <begin position="390"/>
        <end position="414"/>
    </location>
</feature>
<feature type="coiled-coil region" evidence="1">
    <location>
        <begin position="64"/>
        <end position="98"/>
    </location>
</feature>
<feature type="coiled-coil region" evidence="1">
    <location>
        <begin position="274"/>
        <end position="301"/>
    </location>
</feature>
<dbReference type="PANTHER" id="PTHR33701:SF3">
    <property type="entry name" value="TRANSCRIPTIONAL REGULATOR ATRX"/>
    <property type="match status" value="1"/>
</dbReference>
<organism evidence="3 4">
    <name type="scientific">Crotalaria pallida</name>
    <name type="common">Smooth rattlebox</name>
    <name type="synonym">Crotalaria striata</name>
    <dbReference type="NCBI Taxonomy" id="3830"/>
    <lineage>
        <taxon>Eukaryota</taxon>
        <taxon>Viridiplantae</taxon>
        <taxon>Streptophyta</taxon>
        <taxon>Embryophyta</taxon>
        <taxon>Tracheophyta</taxon>
        <taxon>Spermatophyta</taxon>
        <taxon>Magnoliopsida</taxon>
        <taxon>eudicotyledons</taxon>
        <taxon>Gunneridae</taxon>
        <taxon>Pentapetalae</taxon>
        <taxon>rosids</taxon>
        <taxon>fabids</taxon>
        <taxon>Fabales</taxon>
        <taxon>Fabaceae</taxon>
        <taxon>Papilionoideae</taxon>
        <taxon>50 kb inversion clade</taxon>
        <taxon>genistoids sensu lato</taxon>
        <taxon>core genistoids</taxon>
        <taxon>Crotalarieae</taxon>
        <taxon>Crotalaria</taxon>
    </lineage>
</organism>
<sequence>MASISLHSLYQLKFEEAGVGSLFMIMQNSMLDPQDLRKLPSMEDSTAMTIDFLRAKLLAERSISRSAKQRADELERKVMELEEQLRMVTRQRKMAEKATADVLAILENLGINDVYEEFDMGSDLESHGESGASNDYAKDSKRSMNSKGRQLDSDELSGSDVDSSPVSSRSLPWKGRHDSPRSFERYKASSLRRQSSFSSTGSSPRLRLGESCHKTSTMTYTNQVNIMSSHEGFPNCLDGGSNIPIIEYKIQEEDESKVNLANKNVDGYRIEKDMEEALKHQAQLLDQYETMEKAQRDWEEKFIENNSATPDSCGLVNHSDIAEAKDESKAQFSCSSKVVTSNAQKDKAEPIGDFLSEEIFSTSDVLGQEKSHSQLNGSQNERSVKCHCQASNKHGQDPHGHGYPDSKATHPFPTDGYGGLDQKDASKNNNDCYALVSHDQSHKFSGILESLKQAKISLQKELNRLPLVKSGFTSKAISPSAFVHKSEDRFGMPVGYPGLFRVPTDFSDEATTRSNVHDFTSGCSSNFYVGRHRIMSRTYDAQVCPIPQSGKMLSLPANDQPLATQYLENESGLDSKLTPYDPLSDRGLPSSGKYKYPMFPMYPLYQNATPQMPFDDGLSRPYSSRHSWGSFI</sequence>
<accession>A0AAN9FAZ5</accession>
<dbReference type="Proteomes" id="UP001372338">
    <property type="component" value="Unassembled WGS sequence"/>
</dbReference>
<evidence type="ECO:0000256" key="1">
    <source>
        <dbReference type="SAM" id="Coils"/>
    </source>
</evidence>
<comment type="caution">
    <text evidence="3">The sequence shown here is derived from an EMBL/GenBank/DDBJ whole genome shotgun (WGS) entry which is preliminary data.</text>
</comment>
<evidence type="ECO:0000256" key="2">
    <source>
        <dbReference type="SAM" id="MobiDB-lite"/>
    </source>
</evidence>
<protein>
    <submittedName>
        <fullName evidence="3">Uncharacterized protein</fullName>
    </submittedName>
</protein>
<gene>
    <name evidence="3" type="ORF">RIF29_21126</name>
</gene>
<evidence type="ECO:0000313" key="4">
    <source>
        <dbReference type="Proteomes" id="UP001372338"/>
    </source>
</evidence>
<reference evidence="3 4" key="1">
    <citation type="submission" date="2024-01" db="EMBL/GenBank/DDBJ databases">
        <title>The genomes of 5 underutilized Papilionoideae crops provide insights into root nodulation and disease resistanc.</title>
        <authorList>
            <person name="Yuan L."/>
        </authorList>
    </citation>
    <scope>NUCLEOTIDE SEQUENCE [LARGE SCALE GENOMIC DNA]</scope>
    <source>
        <strain evidence="3">ZHUSHIDOU_FW_LH</strain>
        <tissue evidence="3">Leaf</tissue>
    </source>
</reference>
<name>A0AAN9FAZ5_CROPI</name>
<dbReference type="PANTHER" id="PTHR33701">
    <property type="entry name" value="TRANSMEMBRANE PROTEIN"/>
    <property type="match status" value="1"/>
</dbReference>
<dbReference type="EMBL" id="JAYWIO010000004">
    <property type="protein sequence ID" value="KAK7268428.1"/>
    <property type="molecule type" value="Genomic_DNA"/>
</dbReference>
<feature type="compositionally biased region" description="Basic and acidic residues" evidence="2">
    <location>
        <begin position="394"/>
        <end position="408"/>
    </location>
</feature>
<feature type="compositionally biased region" description="Low complexity" evidence="2">
    <location>
        <begin position="156"/>
        <end position="172"/>
    </location>
</feature>
<evidence type="ECO:0000313" key="3">
    <source>
        <dbReference type="EMBL" id="KAK7268428.1"/>
    </source>
</evidence>
<keyword evidence="1" id="KW-0175">Coiled coil</keyword>
<keyword evidence="4" id="KW-1185">Reference proteome</keyword>
<proteinExistence type="predicted"/>
<feature type="compositionally biased region" description="Basic and acidic residues" evidence="2">
    <location>
        <begin position="175"/>
        <end position="187"/>
    </location>
</feature>
<dbReference type="AlphaFoldDB" id="A0AAN9FAZ5"/>
<feature type="region of interest" description="Disordered" evidence="2">
    <location>
        <begin position="122"/>
        <end position="209"/>
    </location>
</feature>
<feature type="compositionally biased region" description="Low complexity" evidence="2">
    <location>
        <begin position="189"/>
        <end position="206"/>
    </location>
</feature>